<dbReference type="KEGG" id="afla:FHG64_00640"/>
<protein>
    <submittedName>
        <fullName evidence="1">Uncharacterized protein</fullName>
    </submittedName>
</protein>
<dbReference type="Proteomes" id="UP000309016">
    <property type="component" value="Chromosome"/>
</dbReference>
<organism evidence="1 2">
    <name type="scientific">Antarcticibacterium flavum</name>
    <dbReference type="NCBI Taxonomy" id="2058175"/>
    <lineage>
        <taxon>Bacteria</taxon>
        <taxon>Pseudomonadati</taxon>
        <taxon>Bacteroidota</taxon>
        <taxon>Flavobacteriia</taxon>
        <taxon>Flavobacteriales</taxon>
        <taxon>Flavobacteriaceae</taxon>
        <taxon>Antarcticibacterium</taxon>
    </lineage>
</organism>
<keyword evidence="2" id="KW-1185">Reference proteome</keyword>
<accession>A0A5B7X083</accession>
<evidence type="ECO:0000313" key="2">
    <source>
        <dbReference type="Proteomes" id="UP000309016"/>
    </source>
</evidence>
<dbReference type="OrthoDB" id="680581at2"/>
<gene>
    <name evidence="1" type="ORF">FHG64_00640</name>
</gene>
<proteinExistence type="predicted"/>
<dbReference type="AlphaFoldDB" id="A0A5B7X083"/>
<reference evidence="1 2" key="1">
    <citation type="submission" date="2019-06" db="EMBL/GenBank/DDBJ databases">
        <title>Complete genome sequence of Antarcticibacterium flavum KCTC 52984T from an Antarctic marine sediment.</title>
        <authorList>
            <person name="Lee Y.M."/>
            <person name="Shin S.C."/>
        </authorList>
    </citation>
    <scope>NUCLEOTIDE SEQUENCE [LARGE SCALE GENOMIC DNA]</scope>
    <source>
        <strain evidence="1 2">KCTC 52984</strain>
    </source>
</reference>
<dbReference type="RefSeq" id="WP_139064638.1">
    <property type="nucleotide sequence ID" value="NZ_CP040812.1"/>
</dbReference>
<evidence type="ECO:0000313" key="1">
    <source>
        <dbReference type="EMBL" id="QCY68021.1"/>
    </source>
</evidence>
<sequence>MSRLQYLLIEINSVTSEISSFYHEVYPFLTEDTVTIPSQGKDLMNEKYFEDYLESLQEILHHHKLTHRPTGGELRIT</sequence>
<name>A0A5B7X083_9FLAO</name>
<dbReference type="EMBL" id="CP040812">
    <property type="protein sequence ID" value="QCY68021.1"/>
    <property type="molecule type" value="Genomic_DNA"/>
</dbReference>